<feature type="domain" description="ABC transmembrane type-1" evidence="8">
    <location>
        <begin position="75"/>
        <end position="262"/>
    </location>
</feature>
<evidence type="ECO:0000256" key="4">
    <source>
        <dbReference type="ARBA" id="ARBA00022692"/>
    </source>
</evidence>
<evidence type="ECO:0000256" key="5">
    <source>
        <dbReference type="ARBA" id="ARBA00022989"/>
    </source>
</evidence>
<evidence type="ECO:0000256" key="3">
    <source>
        <dbReference type="ARBA" id="ARBA00022475"/>
    </source>
</evidence>
<feature type="transmembrane region" description="Helical" evidence="7">
    <location>
        <begin position="143"/>
        <end position="161"/>
    </location>
</feature>
<keyword evidence="10" id="KW-1185">Reference proteome</keyword>
<gene>
    <name evidence="9" type="ORF">GCM10025783_16820</name>
</gene>
<comment type="subcellular location">
    <subcellularLocation>
        <location evidence="1 7">Cell membrane</location>
        <topology evidence="1 7">Multi-pass membrane protein</topology>
    </subcellularLocation>
</comment>
<accession>A0ABP8Z3I7</accession>
<organism evidence="9 10">
    <name type="scientific">Amnibacterium soli</name>
    <dbReference type="NCBI Taxonomy" id="1282736"/>
    <lineage>
        <taxon>Bacteria</taxon>
        <taxon>Bacillati</taxon>
        <taxon>Actinomycetota</taxon>
        <taxon>Actinomycetes</taxon>
        <taxon>Micrococcales</taxon>
        <taxon>Microbacteriaceae</taxon>
        <taxon>Amnibacterium</taxon>
    </lineage>
</organism>
<comment type="similarity">
    <text evidence="7">Belongs to the binding-protein-dependent transport system permease family.</text>
</comment>
<evidence type="ECO:0000313" key="10">
    <source>
        <dbReference type="Proteomes" id="UP001500121"/>
    </source>
</evidence>
<dbReference type="Gene3D" id="1.10.3720.10">
    <property type="entry name" value="MetI-like"/>
    <property type="match status" value="1"/>
</dbReference>
<dbReference type="InterPro" id="IPR050901">
    <property type="entry name" value="BP-dep_ABC_trans_perm"/>
</dbReference>
<evidence type="ECO:0000313" key="9">
    <source>
        <dbReference type="EMBL" id="GAA4745587.1"/>
    </source>
</evidence>
<keyword evidence="2 7" id="KW-0813">Transport</keyword>
<dbReference type="Pfam" id="PF00528">
    <property type="entry name" value="BPD_transp_1"/>
    <property type="match status" value="1"/>
</dbReference>
<reference evidence="10" key="1">
    <citation type="journal article" date="2019" name="Int. J. Syst. Evol. Microbiol.">
        <title>The Global Catalogue of Microorganisms (GCM) 10K type strain sequencing project: providing services to taxonomists for standard genome sequencing and annotation.</title>
        <authorList>
            <consortium name="The Broad Institute Genomics Platform"/>
            <consortium name="The Broad Institute Genome Sequencing Center for Infectious Disease"/>
            <person name="Wu L."/>
            <person name="Ma J."/>
        </authorList>
    </citation>
    <scope>NUCLEOTIDE SEQUENCE [LARGE SCALE GENOMIC DNA]</scope>
    <source>
        <strain evidence="10">JCM 19015</strain>
    </source>
</reference>
<dbReference type="InterPro" id="IPR000515">
    <property type="entry name" value="MetI-like"/>
</dbReference>
<evidence type="ECO:0000256" key="7">
    <source>
        <dbReference type="RuleBase" id="RU363032"/>
    </source>
</evidence>
<keyword evidence="5 7" id="KW-1133">Transmembrane helix</keyword>
<feature type="transmembrane region" description="Helical" evidence="7">
    <location>
        <begin position="108"/>
        <end position="131"/>
    </location>
</feature>
<evidence type="ECO:0000259" key="8">
    <source>
        <dbReference type="PROSITE" id="PS50928"/>
    </source>
</evidence>
<dbReference type="EMBL" id="BAABLP010000003">
    <property type="protein sequence ID" value="GAA4745587.1"/>
    <property type="molecule type" value="Genomic_DNA"/>
</dbReference>
<dbReference type="PROSITE" id="PS50928">
    <property type="entry name" value="ABC_TM1"/>
    <property type="match status" value="1"/>
</dbReference>
<dbReference type="PANTHER" id="PTHR32243">
    <property type="entry name" value="MALTOSE TRANSPORT SYSTEM PERMEASE-RELATED"/>
    <property type="match status" value="1"/>
</dbReference>
<dbReference type="CDD" id="cd06261">
    <property type="entry name" value="TM_PBP2"/>
    <property type="match status" value="1"/>
</dbReference>
<feature type="transmembrane region" description="Helical" evidence="7">
    <location>
        <begin position="24"/>
        <end position="51"/>
    </location>
</feature>
<keyword evidence="4 7" id="KW-0812">Transmembrane</keyword>
<dbReference type="RefSeq" id="WP_345480667.1">
    <property type="nucleotide sequence ID" value="NZ_BAABLP010000003.1"/>
</dbReference>
<evidence type="ECO:0000256" key="1">
    <source>
        <dbReference type="ARBA" id="ARBA00004651"/>
    </source>
</evidence>
<name>A0ABP8Z3I7_9MICO</name>
<dbReference type="Proteomes" id="UP001500121">
    <property type="component" value="Unassembled WGS sequence"/>
</dbReference>
<feature type="transmembrane region" description="Helical" evidence="7">
    <location>
        <begin position="242"/>
        <end position="258"/>
    </location>
</feature>
<protein>
    <submittedName>
        <fullName evidence="9">Carbohydrate ABC transporter permease</fullName>
    </submittedName>
</protein>
<feature type="transmembrane region" description="Helical" evidence="7">
    <location>
        <begin position="71"/>
        <end position="96"/>
    </location>
</feature>
<evidence type="ECO:0000256" key="2">
    <source>
        <dbReference type="ARBA" id="ARBA00022448"/>
    </source>
</evidence>
<feature type="transmembrane region" description="Helical" evidence="7">
    <location>
        <begin position="199"/>
        <end position="222"/>
    </location>
</feature>
<keyword evidence="6 7" id="KW-0472">Membrane</keyword>
<sequence>MSAIAQPRTAARPSRRPARPSLGAWLRSALLLVVTAVALVPLVPILLPLVVTRDGTFAPLRVLLQLGDGPALQWLLNSVLVTAGTVIGVLVVAAPAGYALSRGRSRALGAYAVVLFGLQSLPAMVLLPPLYVMLVQVGGIDDLVWLTVLYVGFSLAVATWTTTTWFSTLPIEVEEAAWLDGCTPFGAFVRMVLPNSGPALLSTALITFLFAWNEYWIALLFVQDQRFFTVGLALVSGGRSPGLAIIGLVPPVVVYLLLHRWFRFGGIADSAARA</sequence>
<dbReference type="SUPFAM" id="SSF161098">
    <property type="entry name" value="MetI-like"/>
    <property type="match status" value="1"/>
</dbReference>
<keyword evidence="3" id="KW-1003">Cell membrane</keyword>
<evidence type="ECO:0000256" key="6">
    <source>
        <dbReference type="ARBA" id="ARBA00023136"/>
    </source>
</evidence>
<proteinExistence type="inferred from homology"/>
<comment type="caution">
    <text evidence="9">The sequence shown here is derived from an EMBL/GenBank/DDBJ whole genome shotgun (WGS) entry which is preliminary data.</text>
</comment>
<dbReference type="PANTHER" id="PTHR32243:SF18">
    <property type="entry name" value="INNER MEMBRANE ABC TRANSPORTER PERMEASE PROTEIN YCJP"/>
    <property type="match status" value="1"/>
</dbReference>
<dbReference type="InterPro" id="IPR035906">
    <property type="entry name" value="MetI-like_sf"/>
</dbReference>